<gene>
    <name evidence="8" type="ORF">IAA81_03885</name>
</gene>
<dbReference type="SUPFAM" id="SSF51206">
    <property type="entry name" value="cAMP-binding domain-like"/>
    <property type="match status" value="1"/>
</dbReference>
<dbReference type="Proteomes" id="UP000823638">
    <property type="component" value="Unassembled WGS sequence"/>
</dbReference>
<feature type="transmembrane region" description="Helical" evidence="6">
    <location>
        <begin position="221"/>
        <end position="240"/>
    </location>
</feature>
<feature type="transmembrane region" description="Helical" evidence="6">
    <location>
        <begin position="102"/>
        <end position="121"/>
    </location>
</feature>
<feature type="transmembrane region" description="Helical" evidence="6">
    <location>
        <begin position="141"/>
        <end position="168"/>
    </location>
</feature>
<comment type="caution">
    <text evidence="8">The sequence shown here is derived from an EMBL/GenBank/DDBJ whole genome shotgun (WGS) entry which is preliminary data.</text>
</comment>
<keyword evidence="4 6" id="KW-1133">Transmembrane helix</keyword>
<dbReference type="InterPro" id="IPR018490">
    <property type="entry name" value="cNMP-bd_dom_sf"/>
</dbReference>
<evidence type="ECO:0000313" key="8">
    <source>
        <dbReference type="EMBL" id="MBO8457351.1"/>
    </source>
</evidence>
<proteinExistence type="predicted"/>
<evidence type="ECO:0000256" key="6">
    <source>
        <dbReference type="SAM" id="Phobius"/>
    </source>
</evidence>
<sequence>MEIATIRKYKEKEKAPLKEVLQRFYFTFVLFSQNNLNGHAAAVGFNFLLSIAPIILLIFVVLVRFLNASPEVFKTIYEIIPEINNYISIDTIYSEILAVRRIGFFEIILGLSIFWTARRFFQSVQVGLNIIFRAKASRTVLLTYIISLIFEVAIIILAAALAVLYVALREFFMSSFAVSFFSVEFIDVSLRILRFFPVFLLLVFCGVFYKTVPGKKPGLKIIILSSVLCSLGYWLVNLLFNSIANMTKYNLMYGFLSNLIVSLLLVYFFFVLFLFFAQFIYVNLYFDNLVLNQVYLLPQKIKSQGLAGRFYHYLFFEPYSLYRRYAVFFDSGEVIYTAGEKPDYIYYLFFGVAAETHNEPSESRVYVKGDIFGDFDCAIGIGYRYPVRAVSDVVVLKIPDSVFIDLTLDNIEVCRKLLNSMAEVIRKNTFIREDFKDESSF</sequence>
<accession>A0A9D9N1U6</accession>
<dbReference type="PROSITE" id="PS50042">
    <property type="entry name" value="CNMP_BINDING_3"/>
    <property type="match status" value="1"/>
</dbReference>
<dbReference type="Gene3D" id="2.60.120.10">
    <property type="entry name" value="Jelly Rolls"/>
    <property type="match status" value="1"/>
</dbReference>
<feature type="transmembrane region" description="Helical" evidence="6">
    <location>
        <begin position="40"/>
        <end position="63"/>
    </location>
</feature>
<evidence type="ECO:0000256" key="3">
    <source>
        <dbReference type="ARBA" id="ARBA00022692"/>
    </source>
</evidence>
<feature type="transmembrane region" description="Helical" evidence="6">
    <location>
        <begin position="188"/>
        <end position="209"/>
    </location>
</feature>
<comment type="subcellular location">
    <subcellularLocation>
        <location evidence="1">Cell membrane</location>
        <topology evidence="1">Multi-pass membrane protein</topology>
    </subcellularLocation>
</comment>
<dbReference type="InterPro" id="IPR017039">
    <property type="entry name" value="Virul_fac_BrkB"/>
</dbReference>
<keyword evidence="3 6" id="KW-0812">Transmembrane</keyword>
<dbReference type="Pfam" id="PF03631">
    <property type="entry name" value="Virul_fac_BrkB"/>
    <property type="match status" value="1"/>
</dbReference>
<evidence type="ECO:0000256" key="2">
    <source>
        <dbReference type="ARBA" id="ARBA00022475"/>
    </source>
</evidence>
<evidence type="ECO:0000256" key="1">
    <source>
        <dbReference type="ARBA" id="ARBA00004651"/>
    </source>
</evidence>
<organism evidence="8 9">
    <name type="scientific">Candidatus Gallitreponema excrementavium</name>
    <dbReference type="NCBI Taxonomy" id="2840840"/>
    <lineage>
        <taxon>Bacteria</taxon>
        <taxon>Pseudomonadati</taxon>
        <taxon>Spirochaetota</taxon>
        <taxon>Spirochaetia</taxon>
        <taxon>Spirochaetales</taxon>
        <taxon>Candidatus Gallitreponema</taxon>
    </lineage>
</organism>
<reference evidence="8" key="2">
    <citation type="journal article" date="2021" name="PeerJ">
        <title>Extensive microbial diversity within the chicken gut microbiome revealed by metagenomics and culture.</title>
        <authorList>
            <person name="Gilroy R."/>
            <person name="Ravi A."/>
            <person name="Getino M."/>
            <person name="Pursley I."/>
            <person name="Horton D.L."/>
            <person name="Alikhan N.F."/>
            <person name="Baker D."/>
            <person name="Gharbi K."/>
            <person name="Hall N."/>
            <person name="Watson M."/>
            <person name="Adriaenssens E.M."/>
            <person name="Foster-Nyarko E."/>
            <person name="Jarju S."/>
            <person name="Secka A."/>
            <person name="Antonio M."/>
            <person name="Oren A."/>
            <person name="Chaudhuri R.R."/>
            <person name="La Ragione R."/>
            <person name="Hildebrand F."/>
            <person name="Pallen M.J."/>
        </authorList>
    </citation>
    <scope>NUCLEOTIDE SEQUENCE</scope>
    <source>
        <strain evidence="8">10532</strain>
    </source>
</reference>
<dbReference type="PANTHER" id="PTHR30213:SF0">
    <property type="entry name" value="UPF0761 MEMBRANE PROTEIN YIHY"/>
    <property type="match status" value="1"/>
</dbReference>
<protein>
    <submittedName>
        <fullName evidence="8">YihY/virulence factor BrkB family protein</fullName>
    </submittedName>
</protein>
<dbReference type="CDD" id="cd00038">
    <property type="entry name" value="CAP_ED"/>
    <property type="match status" value="1"/>
</dbReference>
<dbReference type="PANTHER" id="PTHR30213">
    <property type="entry name" value="INNER MEMBRANE PROTEIN YHJD"/>
    <property type="match status" value="1"/>
</dbReference>
<dbReference type="InterPro" id="IPR014710">
    <property type="entry name" value="RmlC-like_jellyroll"/>
</dbReference>
<evidence type="ECO:0000256" key="4">
    <source>
        <dbReference type="ARBA" id="ARBA00022989"/>
    </source>
</evidence>
<evidence type="ECO:0000259" key="7">
    <source>
        <dbReference type="PROSITE" id="PS50042"/>
    </source>
</evidence>
<feature type="transmembrane region" description="Helical" evidence="6">
    <location>
        <begin position="260"/>
        <end position="286"/>
    </location>
</feature>
<feature type="domain" description="Cyclic nucleotide-binding" evidence="7">
    <location>
        <begin position="329"/>
        <end position="424"/>
    </location>
</feature>
<dbReference type="InterPro" id="IPR000595">
    <property type="entry name" value="cNMP-bd_dom"/>
</dbReference>
<evidence type="ECO:0000313" key="9">
    <source>
        <dbReference type="Proteomes" id="UP000823638"/>
    </source>
</evidence>
<evidence type="ECO:0000256" key="5">
    <source>
        <dbReference type="ARBA" id="ARBA00023136"/>
    </source>
</evidence>
<reference evidence="8" key="1">
    <citation type="submission" date="2020-10" db="EMBL/GenBank/DDBJ databases">
        <authorList>
            <person name="Gilroy R."/>
        </authorList>
    </citation>
    <scope>NUCLEOTIDE SEQUENCE</scope>
    <source>
        <strain evidence="8">10532</strain>
    </source>
</reference>
<dbReference type="Pfam" id="PF00027">
    <property type="entry name" value="cNMP_binding"/>
    <property type="match status" value="1"/>
</dbReference>
<dbReference type="GO" id="GO:0005886">
    <property type="term" value="C:plasma membrane"/>
    <property type="evidence" value="ECO:0007669"/>
    <property type="project" value="UniProtKB-SubCell"/>
</dbReference>
<dbReference type="EMBL" id="JADIMM010000054">
    <property type="protein sequence ID" value="MBO8457351.1"/>
    <property type="molecule type" value="Genomic_DNA"/>
</dbReference>
<keyword evidence="5 6" id="KW-0472">Membrane</keyword>
<dbReference type="AlphaFoldDB" id="A0A9D9N1U6"/>
<keyword evidence="2" id="KW-1003">Cell membrane</keyword>
<name>A0A9D9N1U6_9SPIR</name>